<dbReference type="EMBL" id="CAJVPJ010003588">
    <property type="protein sequence ID" value="CAG8642078.1"/>
    <property type="molecule type" value="Genomic_DNA"/>
</dbReference>
<reference evidence="2" key="1">
    <citation type="submission" date="2021-06" db="EMBL/GenBank/DDBJ databases">
        <authorList>
            <person name="Kallberg Y."/>
            <person name="Tangrot J."/>
            <person name="Rosling A."/>
        </authorList>
    </citation>
    <scope>NUCLEOTIDE SEQUENCE</scope>
    <source>
        <strain evidence="2">IA702</strain>
    </source>
</reference>
<accession>A0A9N9DNV2</accession>
<keyword evidence="3" id="KW-1185">Reference proteome</keyword>
<dbReference type="GO" id="GO:0005524">
    <property type="term" value="F:ATP binding"/>
    <property type="evidence" value="ECO:0007669"/>
    <property type="project" value="InterPro"/>
</dbReference>
<evidence type="ECO:0000313" key="2">
    <source>
        <dbReference type="EMBL" id="CAG8642078.1"/>
    </source>
</evidence>
<dbReference type="Proteomes" id="UP000789572">
    <property type="component" value="Unassembled WGS sequence"/>
</dbReference>
<evidence type="ECO:0000313" key="3">
    <source>
        <dbReference type="Proteomes" id="UP000789572"/>
    </source>
</evidence>
<protein>
    <submittedName>
        <fullName evidence="2">1311_t:CDS:1</fullName>
    </submittedName>
</protein>
<sequence length="474" mass="54774">MNLSDTGASTLMDYEYASIVQHRTKNIHYLDYGALPSEAATSKRFKQMQMKEPMILCHRPPGATAIPVTLIHPVFGEFVDNCSNIIPTDADYDLVNSLSQEMADLYEEEDKRKHKFLSIVEEYYKVQFSTQIRDTKYTTDGNLRQGDFFYVNVEVKNELGSGGAEPNIQSAYYYVEFVRSHSKNYPQSPLPCLHICLAGMTLHRIFWLISSKKVQMDPLTPLVSFAFHPRDTQMRMMVARMFAAFRVAIDQLKAYYKRMSDVRDQPGKNLPIPESQYPYKHCYHNGNTNDQFVYFKYMSQIADRLVFIAETESQETIIVKFSRTYSKETHELCASKGFAPVLRAYEDVCGGWHMVIMDYMKAEEYLPYYLRSDKQYSFPDPNILQKRFTEIVQTLHAEDYVHGDIRDSNFIVKIDGTGVMLLDFDWAGKEGIVHYPIDINCSTVERPPEVKSGAPIKKQHDLDMLNIMFRGSNL</sequence>
<proteinExistence type="predicted"/>
<dbReference type="GO" id="GO:0004672">
    <property type="term" value="F:protein kinase activity"/>
    <property type="evidence" value="ECO:0007669"/>
    <property type="project" value="InterPro"/>
</dbReference>
<dbReference type="OrthoDB" id="2447085at2759"/>
<name>A0A9N9DNV2_9GLOM</name>
<gene>
    <name evidence="2" type="ORF">POCULU_LOCUS9474</name>
</gene>
<dbReference type="Gene3D" id="1.10.510.10">
    <property type="entry name" value="Transferase(Phosphotransferase) domain 1"/>
    <property type="match status" value="1"/>
</dbReference>
<dbReference type="PROSITE" id="PS50011">
    <property type="entry name" value="PROTEIN_KINASE_DOM"/>
    <property type="match status" value="1"/>
</dbReference>
<evidence type="ECO:0000259" key="1">
    <source>
        <dbReference type="PROSITE" id="PS50011"/>
    </source>
</evidence>
<dbReference type="InterPro" id="IPR011009">
    <property type="entry name" value="Kinase-like_dom_sf"/>
</dbReference>
<comment type="caution">
    <text evidence="2">The sequence shown here is derived from an EMBL/GenBank/DDBJ whole genome shotgun (WGS) entry which is preliminary data.</text>
</comment>
<feature type="domain" description="Protein kinase" evidence="1">
    <location>
        <begin position="153"/>
        <end position="474"/>
    </location>
</feature>
<organism evidence="2 3">
    <name type="scientific">Paraglomus occultum</name>
    <dbReference type="NCBI Taxonomy" id="144539"/>
    <lineage>
        <taxon>Eukaryota</taxon>
        <taxon>Fungi</taxon>
        <taxon>Fungi incertae sedis</taxon>
        <taxon>Mucoromycota</taxon>
        <taxon>Glomeromycotina</taxon>
        <taxon>Glomeromycetes</taxon>
        <taxon>Paraglomerales</taxon>
        <taxon>Paraglomeraceae</taxon>
        <taxon>Paraglomus</taxon>
    </lineage>
</organism>
<dbReference type="InterPro" id="IPR000719">
    <property type="entry name" value="Prot_kinase_dom"/>
</dbReference>
<dbReference type="Gene3D" id="3.30.200.20">
    <property type="entry name" value="Phosphorylase Kinase, domain 1"/>
    <property type="match status" value="1"/>
</dbReference>
<dbReference type="SUPFAM" id="SSF56112">
    <property type="entry name" value="Protein kinase-like (PK-like)"/>
    <property type="match status" value="1"/>
</dbReference>
<dbReference type="AlphaFoldDB" id="A0A9N9DNV2"/>